<dbReference type="InterPro" id="IPR013087">
    <property type="entry name" value="Znf_C2H2_type"/>
</dbReference>
<feature type="domain" description="MADF" evidence="9">
    <location>
        <begin position="30"/>
        <end position="120"/>
    </location>
</feature>
<evidence type="ECO:0000256" key="2">
    <source>
        <dbReference type="ARBA" id="ARBA00022723"/>
    </source>
</evidence>
<comment type="subcellular location">
    <subcellularLocation>
        <location evidence="1">Nucleus</location>
    </subcellularLocation>
</comment>
<keyword evidence="11" id="KW-1185">Reference proteome</keyword>
<comment type="caution">
    <text evidence="10">The sequence shown here is derived from an EMBL/GenBank/DDBJ whole genome shotgun (WGS) entry which is preliminary data.</text>
</comment>
<dbReference type="Pfam" id="PF10545">
    <property type="entry name" value="MADF_DNA_bdg"/>
    <property type="match status" value="1"/>
</dbReference>
<evidence type="ECO:0000256" key="6">
    <source>
        <dbReference type="ARBA" id="ARBA00023242"/>
    </source>
</evidence>
<evidence type="ECO:0000256" key="3">
    <source>
        <dbReference type="ARBA" id="ARBA00022737"/>
    </source>
</evidence>
<dbReference type="Proteomes" id="UP001152888">
    <property type="component" value="Unassembled WGS sequence"/>
</dbReference>
<evidence type="ECO:0000313" key="11">
    <source>
        <dbReference type="Proteomes" id="UP001152888"/>
    </source>
</evidence>
<dbReference type="InterPro" id="IPR006578">
    <property type="entry name" value="MADF-dom"/>
</dbReference>
<dbReference type="GO" id="GO:0005634">
    <property type="term" value="C:nucleus"/>
    <property type="evidence" value="ECO:0007669"/>
    <property type="project" value="UniProtKB-SubCell"/>
</dbReference>
<evidence type="ECO:0000256" key="7">
    <source>
        <dbReference type="PROSITE-ProRule" id="PRU00042"/>
    </source>
</evidence>
<keyword evidence="2" id="KW-0479">Metal-binding</keyword>
<keyword evidence="5" id="KW-0862">Zinc</keyword>
<evidence type="ECO:0000256" key="4">
    <source>
        <dbReference type="ARBA" id="ARBA00022771"/>
    </source>
</evidence>
<dbReference type="PROSITE" id="PS50157">
    <property type="entry name" value="ZINC_FINGER_C2H2_2"/>
    <property type="match status" value="1"/>
</dbReference>
<evidence type="ECO:0000259" key="9">
    <source>
        <dbReference type="PROSITE" id="PS51029"/>
    </source>
</evidence>
<proteinExistence type="predicted"/>
<dbReference type="PANTHER" id="PTHR24406">
    <property type="entry name" value="TRANSCRIPTIONAL REPRESSOR CTCFL-RELATED"/>
    <property type="match status" value="1"/>
</dbReference>
<dbReference type="PROSITE" id="PS51029">
    <property type="entry name" value="MADF"/>
    <property type="match status" value="1"/>
</dbReference>
<keyword evidence="6" id="KW-0539">Nucleus</keyword>
<dbReference type="OrthoDB" id="6674404at2759"/>
<dbReference type="InterPro" id="IPR050888">
    <property type="entry name" value="ZnF_C2H2-type_TF"/>
</dbReference>
<reference evidence="10" key="1">
    <citation type="submission" date="2022-03" db="EMBL/GenBank/DDBJ databases">
        <authorList>
            <person name="Sayadi A."/>
        </authorList>
    </citation>
    <scope>NUCLEOTIDE SEQUENCE</scope>
</reference>
<dbReference type="AlphaFoldDB" id="A0A9P0K513"/>
<protein>
    <submittedName>
        <fullName evidence="10">Uncharacterized protein</fullName>
    </submittedName>
</protein>
<dbReference type="SMART" id="SM00595">
    <property type="entry name" value="MADF"/>
    <property type="match status" value="1"/>
</dbReference>
<evidence type="ECO:0000256" key="5">
    <source>
        <dbReference type="ARBA" id="ARBA00022833"/>
    </source>
</evidence>
<gene>
    <name evidence="10" type="ORF">ACAOBT_LOCUS7489</name>
</gene>
<accession>A0A9P0K513</accession>
<feature type="domain" description="C2H2-type" evidence="8">
    <location>
        <begin position="485"/>
        <end position="512"/>
    </location>
</feature>
<dbReference type="Pfam" id="PF00096">
    <property type="entry name" value="zf-C2H2"/>
    <property type="match status" value="1"/>
</dbReference>
<organism evidence="10 11">
    <name type="scientific">Acanthoscelides obtectus</name>
    <name type="common">Bean weevil</name>
    <name type="synonym">Bruchus obtectus</name>
    <dbReference type="NCBI Taxonomy" id="200917"/>
    <lineage>
        <taxon>Eukaryota</taxon>
        <taxon>Metazoa</taxon>
        <taxon>Ecdysozoa</taxon>
        <taxon>Arthropoda</taxon>
        <taxon>Hexapoda</taxon>
        <taxon>Insecta</taxon>
        <taxon>Pterygota</taxon>
        <taxon>Neoptera</taxon>
        <taxon>Endopterygota</taxon>
        <taxon>Coleoptera</taxon>
        <taxon>Polyphaga</taxon>
        <taxon>Cucujiformia</taxon>
        <taxon>Chrysomeloidea</taxon>
        <taxon>Chrysomelidae</taxon>
        <taxon>Bruchinae</taxon>
        <taxon>Bruchini</taxon>
        <taxon>Acanthoscelides</taxon>
    </lineage>
</organism>
<evidence type="ECO:0000256" key="1">
    <source>
        <dbReference type="ARBA" id="ARBA00004123"/>
    </source>
</evidence>
<dbReference type="GO" id="GO:0008270">
    <property type="term" value="F:zinc ion binding"/>
    <property type="evidence" value="ECO:0007669"/>
    <property type="project" value="UniProtKB-KW"/>
</dbReference>
<dbReference type="EMBL" id="CAKOFQ010006745">
    <property type="protein sequence ID" value="CAH1967663.1"/>
    <property type="molecule type" value="Genomic_DNA"/>
</dbReference>
<dbReference type="PROSITE" id="PS00028">
    <property type="entry name" value="ZINC_FINGER_C2H2_1"/>
    <property type="match status" value="7"/>
</dbReference>
<evidence type="ECO:0000313" key="10">
    <source>
        <dbReference type="EMBL" id="CAH1967663.1"/>
    </source>
</evidence>
<evidence type="ECO:0000259" key="8">
    <source>
        <dbReference type="PROSITE" id="PS50157"/>
    </source>
</evidence>
<sequence>METKKEFETVSMKRETIDAEPSCDSKMAEKLIELVQQHEVLYNHSLLEYRDQNVRQQAWEEIGRHLRITADNAKSTWDRLRRCFCNARSRRMSAKSLHTNRKTPPWKFEHHMEFLLPYVEVRSSLPANMSIELKVKIEKEDDLQIETNTADNYLDGGEMKNIRVKRDTLDIENKNPLLDSIKWDQDEKYDLLTDREKSIDEIKSETYMEVDKIEHMDSPDIIQLSDLKKAGDTSLDMSCDTTLNSYVKKEIWEQHQQAVHEMDHSDSSSYYHTDFNPYDYQSHFLADVSNEEHYQTTSEANSDTDMFQSKTIGSDNILTCIHCNATYRSKQTKDDHIVRKHPEFISTISSKIHECASCHYRTTIKALYIKHVLKHPEMASSLKFSTCIHCNASFKSKIELDEHTLKKHPANIASVTSKVHECTDCTYKTTMKKQLDTHMLKHLNSVDRTYVCIYCEMMFKSKQMLDDHIIKKHPDFVSSITSKIHECNICDFKTTMKSQLVRHMLKHPGSVESHTFNYCKHCGVRFKSKTGLDEHTIRKHPEFVSTITSKIHECTDCSFKTTISSQIVKHISKHPEMADSYRGNSCLHCGAIFDGKQVLDDHIIKKHPEFASSVSRQIYDCPKCSYKSTIRSRLDKHFLQHPDLETSFKLSTCEHCNSTFKSKTSLDEHTLRKHPYFIESISSKIHECSKCSYKTTMTSQLSRHMLKHPDAVDGFKNTCMHCNTTFESKQTLDDHILKKHPKFIESISGKIYECTNCPYKTTIKSRLAKHMLNHPEAAGSYKLSPCPHCNTTFKSKQTVDDHVLKKHPEYITSISSKIHECPNCEYKSTSKSLFDKHLLKHPEIIGSYNASCQHCDARYHSKTALDDHVIKKHPEFDATVTSKIHVCPTCGYRTCAKSNLDKHISSKHR</sequence>
<dbReference type="Gene3D" id="3.30.160.60">
    <property type="entry name" value="Classic Zinc Finger"/>
    <property type="match status" value="8"/>
</dbReference>
<keyword evidence="3" id="KW-0677">Repeat</keyword>
<dbReference type="InterPro" id="IPR036236">
    <property type="entry name" value="Znf_C2H2_sf"/>
</dbReference>
<keyword evidence="4 7" id="KW-0863">Zinc-finger</keyword>
<dbReference type="SUPFAM" id="SSF57667">
    <property type="entry name" value="beta-beta-alpha zinc fingers"/>
    <property type="match status" value="2"/>
</dbReference>
<name>A0A9P0K513_ACAOB</name>
<dbReference type="SMART" id="SM00355">
    <property type="entry name" value="ZnF_C2H2"/>
    <property type="match status" value="18"/>
</dbReference>